<dbReference type="OrthoDB" id="5780897at2759"/>
<sequence>MISKISNQYCLFIFLLMIILIETCDVEVRLKSNTEKPFQFHLSVEAVKYWSHRVTVTGKTVKKPDGSFSNYHVFHIKGPKCNTKHWHFFVWGLKKGSNLTSPIWKITDHEKLKMKSLKMLKLYKLQPYVSITVKENLKISMGPIFGILWCKYC</sequence>
<feature type="signal peptide" evidence="1">
    <location>
        <begin position="1"/>
        <end position="23"/>
    </location>
</feature>
<dbReference type="InParanoid" id="A0A1S0TR71"/>
<dbReference type="OMA" id="SPIWKIT"/>
<feature type="chain" id="PRO_5010341775" evidence="1">
    <location>
        <begin position="24"/>
        <end position="153"/>
    </location>
</feature>
<dbReference type="CTD" id="9947226"/>
<evidence type="ECO:0000256" key="1">
    <source>
        <dbReference type="SAM" id="SignalP"/>
    </source>
</evidence>
<dbReference type="RefSeq" id="XP_003145360.1">
    <property type="nucleotide sequence ID" value="XM_003145312.1"/>
</dbReference>
<dbReference type="AlphaFoldDB" id="A0A1S0TR71"/>
<protein>
    <submittedName>
        <fullName evidence="2">Uncharacterized protein</fullName>
    </submittedName>
</protein>
<evidence type="ECO:0000313" key="2">
    <source>
        <dbReference type="EMBL" id="EFO18710.1"/>
    </source>
</evidence>
<organism evidence="2">
    <name type="scientific">Loa loa</name>
    <name type="common">Eye worm</name>
    <name type="synonym">Filaria loa</name>
    <dbReference type="NCBI Taxonomy" id="7209"/>
    <lineage>
        <taxon>Eukaryota</taxon>
        <taxon>Metazoa</taxon>
        <taxon>Ecdysozoa</taxon>
        <taxon>Nematoda</taxon>
        <taxon>Chromadorea</taxon>
        <taxon>Rhabditida</taxon>
        <taxon>Spirurina</taxon>
        <taxon>Spiruromorpha</taxon>
        <taxon>Filarioidea</taxon>
        <taxon>Onchocercidae</taxon>
        <taxon>Loa</taxon>
    </lineage>
</organism>
<gene>
    <name evidence="2" type="ORF">LOAG_09785</name>
</gene>
<dbReference type="GeneID" id="9947226"/>
<name>A0A1S0TR71_LOALO</name>
<dbReference type="EMBL" id="JH712190">
    <property type="protein sequence ID" value="EFO18710.1"/>
    <property type="molecule type" value="Genomic_DNA"/>
</dbReference>
<proteinExistence type="predicted"/>
<reference evidence="2" key="1">
    <citation type="submission" date="2012-04" db="EMBL/GenBank/DDBJ databases">
        <title>The Genome Sequence of Loa loa.</title>
        <authorList>
            <consortium name="The Broad Institute Genome Sequencing Platform"/>
            <consortium name="Broad Institute Genome Sequencing Center for Infectious Disease"/>
            <person name="Nutman T.B."/>
            <person name="Fink D.L."/>
            <person name="Russ C."/>
            <person name="Young S."/>
            <person name="Zeng Q."/>
            <person name="Gargeya S."/>
            <person name="Alvarado L."/>
            <person name="Berlin A."/>
            <person name="Chapman S.B."/>
            <person name="Chen Z."/>
            <person name="Freedman E."/>
            <person name="Gellesch M."/>
            <person name="Goldberg J."/>
            <person name="Griggs A."/>
            <person name="Gujja S."/>
            <person name="Heilman E.R."/>
            <person name="Heiman D."/>
            <person name="Howarth C."/>
            <person name="Mehta T."/>
            <person name="Neiman D."/>
            <person name="Pearson M."/>
            <person name="Roberts A."/>
            <person name="Saif S."/>
            <person name="Shea T."/>
            <person name="Shenoy N."/>
            <person name="Sisk P."/>
            <person name="Stolte C."/>
            <person name="Sykes S."/>
            <person name="White J."/>
            <person name="Yandava C."/>
            <person name="Haas B."/>
            <person name="Henn M.R."/>
            <person name="Nusbaum C."/>
            <person name="Birren B."/>
        </authorList>
    </citation>
    <scope>NUCLEOTIDE SEQUENCE [LARGE SCALE GENOMIC DNA]</scope>
</reference>
<keyword evidence="1" id="KW-0732">Signal</keyword>
<accession>A0A1S0TR71</accession>
<dbReference type="KEGG" id="loa:LOAG_09785"/>